<accession>A0A9W9NRR4</accession>
<dbReference type="AlphaFoldDB" id="A0A9W9NRR4"/>
<protein>
    <submittedName>
        <fullName evidence="1">Uncharacterized protein</fullName>
    </submittedName>
</protein>
<comment type="caution">
    <text evidence="1">The sequence shown here is derived from an EMBL/GenBank/DDBJ whole genome shotgun (WGS) entry which is preliminary data.</text>
</comment>
<dbReference type="GeneID" id="83202791"/>
<name>A0A9W9NRR4_9EURO</name>
<keyword evidence="2" id="KW-1185">Reference proteome</keyword>
<gene>
    <name evidence="1" type="ORF">N7468_006192</name>
</gene>
<reference evidence="1" key="2">
    <citation type="journal article" date="2023" name="IMA Fungus">
        <title>Comparative genomic study of the Penicillium genus elucidates a diverse pangenome and 15 lateral gene transfer events.</title>
        <authorList>
            <person name="Petersen C."/>
            <person name="Sorensen T."/>
            <person name="Nielsen M.R."/>
            <person name="Sondergaard T.E."/>
            <person name="Sorensen J.L."/>
            <person name="Fitzpatrick D.A."/>
            <person name="Frisvad J.C."/>
            <person name="Nielsen K.L."/>
        </authorList>
    </citation>
    <scope>NUCLEOTIDE SEQUENCE</scope>
    <source>
        <strain evidence="1">IBT 19713</strain>
    </source>
</reference>
<dbReference type="Proteomes" id="UP001150941">
    <property type="component" value="Unassembled WGS sequence"/>
</dbReference>
<proteinExistence type="predicted"/>
<dbReference type="RefSeq" id="XP_058328378.1">
    <property type="nucleotide sequence ID" value="XM_058475488.1"/>
</dbReference>
<sequence length="91" mass="10104">MHLVTGRLHVVDAKTFASEGRNAGKILLVFYDECGRTVRYCREEFDWGVGAGALIHQEMDDISHWETARIGPAYRPGGPLGPRESSDEVSD</sequence>
<dbReference type="EMBL" id="JAPQKS010000005">
    <property type="protein sequence ID" value="KAJ5224967.1"/>
    <property type="molecule type" value="Genomic_DNA"/>
</dbReference>
<reference evidence="1" key="1">
    <citation type="submission" date="2022-11" db="EMBL/GenBank/DDBJ databases">
        <authorList>
            <person name="Petersen C."/>
        </authorList>
    </citation>
    <scope>NUCLEOTIDE SEQUENCE</scope>
    <source>
        <strain evidence="1">IBT 19713</strain>
    </source>
</reference>
<evidence type="ECO:0000313" key="2">
    <source>
        <dbReference type="Proteomes" id="UP001150941"/>
    </source>
</evidence>
<evidence type="ECO:0000313" key="1">
    <source>
        <dbReference type="EMBL" id="KAJ5224967.1"/>
    </source>
</evidence>
<dbReference type="OrthoDB" id="4364812at2759"/>
<organism evidence="1 2">
    <name type="scientific">Penicillium chermesinum</name>
    <dbReference type="NCBI Taxonomy" id="63820"/>
    <lineage>
        <taxon>Eukaryota</taxon>
        <taxon>Fungi</taxon>
        <taxon>Dikarya</taxon>
        <taxon>Ascomycota</taxon>
        <taxon>Pezizomycotina</taxon>
        <taxon>Eurotiomycetes</taxon>
        <taxon>Eurotiomycetidae</taxon>
        <taxon>Eurotiales</taxon>
        <taxon>Aspergillaceae</taxon>
        <taxon>Penicillium</taxon>
    </lineage>
</organism>